<dbReference type="PANTHER" id="PTHR45266:SF3">
    <property type="entry name" value="OXALOACETATE DECARBOXYLASE ALPHA CHAIN"/>
    <property type="match status" value="1"/>
</dbReference>
<gene>
    <name evidence="6" type="ORF">HMI01_14150</name>
    <name evidence="7" type="ORF">SAMN05421668_102181</name>
</gene>
<evidence type="ECO:0000256" key="2">
    <source>
        <dbReference type="ARBA" id="ARBA00023267"/>
    </source>
</evidence>
<dbReference type="PANTHER" id="PTHR45266">
    <property type="entry name" value="OXALOACETATE DECARBOXYLASE ALPHA CHAIN"/>
    <property type="match status" value="1"/>
</dbReference>
<comment type="pathway">
    <text evidence="3">Lipid metabolism; fatty acid biosynthesis.</text>
</comment>
<dbReference type="RefSeq" id="WP_062319200.1">
    <property type="nucleotide sequence ID" value="NZ_BJWJ01000012.1"/>
</dbReference>
<dbReference type="EMBL" id="FPAI01000002">
    <property type="protein sequence ID" value="SFS43269.1"/>
    <property type="molecule type" value="Genomic_DNA"/>
</dbReference>
<accession>A0A1I6PST0</accession>
<evidence type="ECO:0000313" key="9">
    <source>
        <dbReference type="Proteomes" id="UP000321773"/>
    </source>
</evidence>
<keyword evidence="3" id="KW-0443">Lipid metabolism</keyword>
<reference evidence="7 8" key="1">
    <citation type="submission" date="2016-10" db="EMBL/GenBank/DDBJ databases">
        <authorList>
            <person name="de Groot N.N."/>
        </authorList>
    </citation>
    <scope>NUCLEOTIDE SEQUENCE [LARGE SCALE GENOMIC DNA]</scope>
    <source>
        <strain evidence="7 8">DSM 17074</strain>
    </source>
</reference>
<evidence type="ECO:0000256" key="3">
    <source>
        <dbReference type="RuleBase" id="RU364072"/>
    </source>
</evidence>
<name>A0A1I6PST0_9BACI</name>
<dbReference type="NCBIfam" id="TIGR00531">
    <property type="entry name" value="BCCP"/>
    <property type="match status" value="1"/>
</dbReference>
<dbReference type="Gene3D" id="2.40.50.100">
    <property type="match status" value="1"/>
</dbReference>
<dbReference type="UniPathway" id="UPA00094"/>
<dbReference type="SUPFAM" id="SSF51230">
    <property type="entry name" value="Single hybrid motif"/>
    <property type="match status" value="1"/>
</dbReference>
<keyword evidence="3" id="KW-0444">Lipid biosynthesis</keyword>
<evidence type="ECO:0000313" key="6">
    <source>
        <dbReference type="EMBL" id="GEM04427.1"/>
    </source>
</evidence>
<dbReference type="GO" id="GO:0006633">
    <property type="term" value="P:fatty acid biosynthetic process"/>
    <property type="evidence" value="ECO:0007669"/>
    <property type="project" value="UniProtKB-UniPathway"/>
</dbReference>
<sequence>MFTIAELKELIEALDQSTLTELALEQDNQKLKLKKEIHTSVADQSVSHQPLVTTVREEAKAMPAEKPSAEQAPAEAETKTYDYTIKSPMVGTFYLTSSPDSDPFVAVGDTVKDHTTVCIIEAMKLFNEIEAEVDGELVEILAKNGELVEYNQPLFGIKTK</sequence>
<dbReference type="InterPro" id="IPR001249">
    <property type="entry name" value="AcCoA_biotinCC"/>
</dbReference>
<dbReference type="Proteomes" id="UP000199139">
    <property type="component" value="Unassembled WGS sequence"/>
</dbReference>
<comment type="function">
    <text evidence="3">This protein is a component of the acetyl coenzyme A carboxylase complex; first, biotin carboxylase catalyzes the carboxylation of the carrier protein and then the transcarboxylase transfers the carboxyl group to form malonyl-CoA.</text>
</comment>
<dbReference type="InterPro" id="IPR000089">
    <property type="entry name" value="Biotin_lipoyl"/>
</dbReference>
<reference evidence="6 9" key="2">
    <citation type="submission" date="2019-07" db="EMBL/GenBank/DDBJ databases">
        <title>Whole genome shotgun sequence of Halolactibacillus miurensis NBRC 100873.</title>
        <authorList>
            <person name="Hosoyama A."/>
            <person name="Uohara A."/>
            <person name="Ohji S."/>
            <person name="Ichikawa N."/>
        </authorList>
    </citation>
    <scope>NUCLEOTIDE SEQUENCE [LARGE SCALE GENOMIC DNA]</scope>
    <source>
        <strain evidence="6 9">NBRC 100873</strain>
    </source>
</reference>
<feature type="region of interest" description="Disordered" evidence="4">
    <location>
        <begin position="58"/>
        <end position="77"/>
    </location>
</feature>
<dbReference type="InterPro" id="IPR050709">
    <property type="entry name" value="Biotin_Carboxyl_Carrier/Decarb"/>
</dbReference>
<dbReference type="GO" id="GO:0009317">
    <property type="term" value="C:acetyl-CoA carboxylase complex"/>
    <property type="evidence" value="ECO:0007669"/>
    <property type="project" value="InterPro"/>
</dbReference>
<evidence type="ECO:0000256" key="4">
    <source>
        <dbReference type="SAM" id="MobiDB-lite"/>
    </source>
</evidence>
<dbReference type="EMBL" id="BJWJ01000012">
    <property type="protein sequence ID" value="GEM04427.1"/>
    <property type="molecule type" value="Genomic_DNA"/>
</dbReference>
<proteinExistence type="predicted"/>
<dbReference type="Proteomes" id="UP000321773">
    <property type="component" value="Unassembled WGS sequence"/>
</dbReference>
<protein>
    <recommendedName>
        <fullName evidence="1 3">Biotin carboxyl carrier protein of acetyl-CoA carboxylase</fullName>
    </recommendedName>
</protein>
<keyword evidence="3" id="KW-0276">Fatty acid metabolism</keyword>
<dbReference type="InterPro" id="IPR011053">
    <property type="entry name" value="Single_hybrid_motif"/>
</dbReference>
<dbReference type="CDD" id="cd06850">
    <property type="entry name" value="biotinyl_domain"/>
    <property type="match status" value="1"/>
</dbReference>
<dbReference type="Pfam" id="PF00364">
    <property type="entry name" value="Biotin_lipoyl"/>
    <property type="match status" value="1"/>
</dbReference>
<dbReference type="STRING" id="306541.SAMN05421668_102181"/>
<dbReference type="AlphaFoldDB" id="A0A1I6PST0"/>
<keyword evidence="2 3" id="KW-0092">Biotin</keyword>
<evidence type="ECO:0000259" key="5">
    <source>
        <dbReference type="PROSITE" id="PS50968"/>
    </source>
</evidence>
<keyword evidence="9" id="KW-1185">Reference proteome</keyword>
<organism evidence="7 8">
    <name type="scientific">Halolactibacillus miurensis</name>
    <dbReference type="NCBI Taxonomy" id="306541"/>
    <lineage>
        <taxon>Bacteria</taxon>
        <taxon>Bacillati</taxon>
        <taxon>Bacillota</taxon>
        <taxon>Bacilli</taxon>
        <taxon>Bacillales</taxon>
        <taxon>Bacillaceae</taxon>
        <taxon>Halolactibacillus</taxon>
    </lineage>
</organism>
<evidence type="ECO:0000256" key="1">
    <source>
        <dbReference type="ARBA" id="ARBA00017562"/>
    </source>
</evidence>
<dbReference type="PROSITE" id="PS50968">
    <property type="entry name" value="BIOTINYL_LIPOYL"/>
    <property type="match status" value="1"/>
</dbReference>
<feature type="domain" description="Lipoyl-binding" evidence="5">
    <location>
        <begin position="82"/>
        <end position="158"/>
    </location>
</feature>
<dbReference type="PRINTS" id="PR01071">
    <property type="entry name" value="ACOABIOTINCC"/>
</dbReference>
<evidence type="ECO:0000313" key="8">
    <source>
        <dbReference type="Proteomes" id="UP000199139"/>
    </source>
</evidence>
<keyword evidence="3" id="KW-0275">Fatty acid biosynthesis</keyword>
<dbReference type="GO" id="GO:0003989">
    <property type="term" value="F:acetyl-CoA carboxylase activity"/>
    <property type="evidence" value="ECO:0007669"/>
    <property type="project" value="InterPro"/>
</dbReference>
<dbReference type="OrthoDB" id="9811735at2"/>
<evidence type="ECO:0000313" key="7">
    <source>
        <dbReference type="EMBL" id="SFS43269.1"/>
    </source>
</evidence>